<evidence type="ECO:0000313" key="1">
    <source>
        <dbReference type="EMBL" id="KAF7394489.1"/>
    </source>
</evidence>
<dbReference type="AlphaFoldDB" id="A0A834N4C2"/>
<name>A0A834N4C2_VESPE</name>
<sequence>MGSEPSIFKIGKADDYSFCHKGNKIKLSVLNEEHWIDTDGSESYWFVISSDSCGFNDVLYEGSAVKLTSAVMTEGLLKDFHNFSIYKSTATV</sequence>
<dbReference type="EMBL" id="JACSDY010000021">
    <property type="protein sequence ID" value="KAF7394489.1"/>
    <property type="molecule type" value="Genomic_DNA"/>
</dbReference>
<accession>A0A834N4C2</accession>
<protein>
    <submittedName>
        <fullName evidence="1">Uncharacterized protein</fullName>
    </submittedName>
</protein>
<evidence type="ECO:0000313" key="2">
    <source>
        <dbReference type="Proteomes" id="UP000600918"/>
    </source>
</evidence>
<keyword evidence="2" id="KW-1185">Reference proteome</keyword>
<dbReference type="Proteomes" id="UP000600918">
    <property type="component" value="Unassembled WGS sequence"/>
</dbReference>
<comment type="caution">
    <text evidence="1">The sequence shown here is derived from an EMBL/GenBank/DDBJ whole genome shotgun (WGS) entry which is preliminary data.</text>
</comment>
<proteinExistence type="predicted"/>
<reference evidence="1" key="1">
    <citation type="journal article" date="2020" name="G3 (Bethesda)">
        <title>High-Quality Assemblies for Three Invasive Social Wasps from the &lt;i&gt;Vespula&lt;/i&gt; Genus.</title>
        <authorList>
            <person name="Harrop T.W.R."/>
            <person name="Guhlin J."/>
            <person name="McLaughlin G.M."/>
            <person name="Permina E."/>
            <person name="Stockwell P."/>
            <person name="Gilligan J."/>
            <person name="Le Lec M.F."/>
            <person name="Gruber M.A.M."/>
            <person name="Quinn O."/>
            <person name="Lovegrove M."/>
            <person name="Duncan E.J."/>
            <person name="Remnant E.J."/>
            <person name="Van Eeckhoven J."/>
            <person name="Graham B."/>
            <person name="Knapp R.A."/>
            <person name="Langford K.W."/>
            <person name="Kronenberg Z."/>
            <person name="Press M.O."/>
            <person name="Eacker S.M."/>
            <person name="Wilson-Rankin E.E."/>
            <person name="Purcell J."/>
            <person name="Lester P.J."/>
            <person name="Dearden P.K."/>
        </authorList>
    </citation>
    <scope>NUCLEOTIDE SEQUENCE</scope>
    <source>
        <strain evidence="1">Volc-1</strain>
    </source>
</reference>
<organism evidence="1 2">
    <name type="scientific">Vespula pensylvanica</name>
    <name type="common">Western yellow jacket</name>
    <name type="synonym">Wasp</name>
    <dbReference type="NCBI Taxonomy" id="30213"/>
    <lineage>
        <taxon>Eukaryota</taxon>
        <taxon>Metazoa</taxon>
        <taxon>Ecdysozoa</taxon>
        <taxon>Arthropoda</taxon>
        <taxon>Hexapoda</taxon>
        <taxon>Insecta</taxon>
        <taxon>Pterygota</taxon>
        <taxon>Neoptera</taxon>
        <taxon>Endopterygota</taxon>
        <taxon>Hymenoptera</taxon>
        <taxon>Apocrita</taxon>
        <taxon>Aculeata</taxon>
        <taxon>Vespoidea</taxon>
        <taxon>Vespidae</taxon>
        <taxon>Vespinae</taxon>
        <taxon>Vespula</taxon>
    </lineage>
</organism>
<gene>
    <name evidence="1" type="ORF">H0235_017084</name>
</gene>